<feature type="non-terminal residue" evidence="1">
    <location>
        <position position="220"/>
    </location>
</feature>
<evidence type="ECO:0000313" key="1">
    <source>
        <dbReference type="EMBL" id="SVD53748.1"/>
    </source>
</evidence>
<gene>
    <name evidence="1" type="ORF">METZ01_LOCUS406602</name>
</gene>
<dbReference type="AlphaFoldDB" id="A0A382W6I1"/>
<accession>A0A382W6I1</accession>
<dbReference type="EMBL" id="UINC01157006">
    <property type="protein sequence ID" value="SVD53748.1"/>
    <property type="molecule type" value="Genomic_DNA"/>
</dbReference>
<reference evidence="1" key="1">
    <citation type="submission" date="2018-05" db="EMBL/GenBank/DDBJ databases">
        <authorList>
            <person name="Lanie J.A."/>
            <person name="Ng W.-L."/>
            <person name="Kazmierczak K.M."/>
            <person name="Andrzejewski T.M."/>
            <person name="Davidsen T.M."/>
            <person name="Wayne K.J."/>
            <person name="Tettelin H."/>
            <person name="Glass J.I."/>
            <person name="Rusch D."/>
            <person name="Podicherti R."/>
            <person name="Tsui H.-C.T."/>
            <person name="Winkler M.E."/>
        </authorList>
    </citation>
    <scope>NUCLEOTIDE SEQUENCE</scope>
</reference>
<name>A0A382W6I1_9ZZZZ</name>
<proteinExistence type="predicted"/>
<organism evidence="1">
    <name type="scientific">marine metagenome</name>
    <dbReference type="NCBI Taxonomy" id="408172"/>
    <lineage>
        <taxon>unclassified sequences</taxon>
        <taxon>metagenomes</taxon>
        <taxon>ecological metagenomes</taxon>
    </lineage>
</organism>
<sequence length="220" mass="24736">MIFQIRLLVVLITLFSLIGSSALIPNSSAQEETQIPDWIKNVAEWWANNEISEQEFLTGIEYLINNNIIFIPFMPCGGDFSTAASDPTLEVKLIPDWVKNNAGWWATNQIGDADFINGIEYLIKKGILGIDNKKIKGEVPIDDVIFSPAWGVNKDKLVFIASSFFEVYGAHGDCLFDPDAKINKWRSTTLGLNPNKVDEYNKVALWNDPQNAVVVYPYFT</sequence>
<protein>
    <submittedName>
        <fullName evidence="1">Uncharacterized protein</fullName>
    </submittedName>
</protein>